<protein>
    <submittedName>
        <fullName evidence="3">DUF262 domain-containing protein</fullName>
    </submittedName>
</protein>
<dbReference type="Pfam" id="PF03235">
    <property type="entry name" value="GmrSD_N"/>
    <property type="match status" value="1"/>
</dbReference>
<name>A0A0P8HX17_CITFR</name>
<reference evidence="3" key="3">
    <citation type="journal article" date="2018" name="Genome Biol.">
        <title>SKESA: strategic k-mer extension for scrupulous assemblies.</title>
        <authorList>
            <person name="Souvorov A."/>
            <person name="Agarwala R."/>
            <person name="Lipman D.J."/>
        </authorList>
    </citation>
    <scope>NUCLEOTIDE SEQUENCE</scope>
    <source>
        <strain evidence="3">O50</strain>
    </source>
</reference>
<comment type="caution">
    <text evidence="3">The sequence shown here is derived from an EMBL/GenBank/DDBJ whole genome shotgun (WGS) entry which is preliminary data.</text>
</comment>
<dbReference type="InterPro" id="IPR011089">
    <property type="entry name" value="GmrSD_C"/>
</dbReference>
<feature type="domain" description="GmrSD restriction endonucleases C-terminal" evidence="2">
    <location>
        <begin position="531"/>
        <end position="660"/>
    </location>
</feature>
<proteinExistence type="predicted"/>
<evidence type="ECO:0000313" key="4">
    <source>
        <dbReference type="EMBL" id="KPR49082.1"/>
    </source>
</evidence>
<dbReference type="PANTHER" id="PTHR35149">
    <property type="entry name" value="SLL5132 PROTEIN"/>
    <property type="match status" value="1"/>
</dbReference>
<evidence type="ECO:0000259" key="2">
    <source>
        <dbReference type="Pfam" id="PF07510"/>
    </source>
</evidence>
<reference evidence="5" key="1">
    <citation type="submission" date="2015-09" db="EMBL/GenBank/DDBJ databases">
        <title>Prevalence of NDMs in South Africa.</title>
        <authorList>
            <person name="Osei Sekyere J."/>
            <person name="Govinden U."/>
            <person name="Essack S."/>
            <person name="Haldorsen B."/>
            <person name="Samuelsen O."/>
            <person name="Aasnaes B."/>
            <person name="Sundsfjord A."/>
        </authorList>
    </citation>
    <scope>NUCLEOTIDE SEQUENCE [LARGE SCALE GENOMIC DNA]</scope>
    <source>
        <strain evidence="5">ST62:944112508</strain>
    </source>
</reference>
<dbReference type="Pfam" id="PF07510">
    <property type="entry name" value="GmrSD_C"/>
    <property type="match status" value="1"/>
</dbReference>
<accession>A0A0P8HX17</accession>
<dbReference type="PANTHER" id="PTHR35149:SF1">
    <property type="entry name" value="DUF5655 DOMAIN-CONTAINING PROTEIN"/>
    <property type="match status" value="1"/>
</dbReference>
<reference evidence="4 5" key="2">
    <citation type="journal article" date="2017" name="PLoS ONE">
        <title>Genomic and phenotypic characterisation of fluoroquinolone resistance mechanisms in Enterobacteriaceae in Durban, South Africa.</title>
        <authorList>
            <person name="Osei Sekyere J."/>
            <person name="Amoako D.G."/>
        </authorList>
    </citation>
    <scope>NUCLEOTIDE SEQUENCE [LARGE SCALE GENOMIC DNA]</scope>
    <source>
        <strain evidence="4 5">ST62:944112508</strain>
    </source>
</reference>
<evidence type="ECO:0000259" key="1">
    <source>
        <dbReference type="Pfam" id="PF03235"/>
    </source>
</evidence>
<feature type="domain" description="GmrSD restriction endonucleases N-terminal" evidence="1">
    <location>
        <begin position="11"/>
        <end position="228"/>
    </location>
</feature>
<dbReference type="EMBL" id="DACSXJ010000100">
    <property type="protein sequence ID" value="HAT3901046.1"/>
    <property type="molecule type" value="Genomic_DNA"/>
</dbReference>
<reference evidence="3" key="4">
    <citation type="submission" date="2020-09" db="EMBL/GenBank/DDBJ databases">
        <authorList>
            <consortium name="NCBI Pathogen Detection Project"/>
        </authorList>
    </citation>
    <scope>NUCLEOTIDE SEQUENCE</scope>
    <source>
        <strain evidence="3">O50</strain>
    </source>
</reference>
<dbReference type="Proteomes" id="UP000855471">
    <property type="component" value="Unassembled WGS sequence"/>
</dbReference>
<dbReference type="EMBL" id="LJEB01000144">
    <property type="protein sequence ID" value="KPR49082.1"/>
    <property type="molecule type" value="Genomic_DNA"/>
</dbReference>
<organism evidence="3">
    <name type="scientific">Citrobacter freundii</name>
    <dbReference type="NCBI Taxonomy" id="546"/>
    <lineage>
        <taxon>Bacteria</taxon>
        <taxon>Pseudomonadati</taxon>
        <taxon>Pseudomonadota</taxon>
        <taxon>Gammaproteobacteria</taxon>
        <taxon>Enterobacterales</taxon>
        <taxon>Enterobacteriaceae</taxon>
        <taxon>Citrobacter</taxon>
        <taxon>Citrobacter freundii complex</taxon>
    </lineage>
</organism>
<dbReference type="AlphaFoldDB" id="A0A0P8HX17"/>
<dbReference type="InterPro" id="IPR004919">
    <property type="entry name" value="GmrSD_N"/>
</dbReference>
<evidence type="ECO:0000313" key="5">
    <source>
        <dbReference type="Proteomes" id="UP000050520"/>
    </source>
</evidence>
<dbReference type="RefSeq" id="WP_001548946.1">
    <property type="nucleotide sequence ID" value="NZ_CP038653.1"/>
</dbReference>
<evidence type="ECO:0000313" key="3">
    <source>
        <dbReference type="EMBL" id="HAT3901046.1"/>
    </source>
</evidence>
<gene>
    <name evidence="4" type="ORF">AN672_24670</name>
    <name evidence="3" type="ORF">I9Y29_005569</name>
</gene>
<dbReference type="Proteomes" id="UP000050520">
    <property type="component" value="Unassembled WGS sequence"/>
</dbReference>
<sequence length="673" mass="78354">MQYESKLMSLAQLIDEKRLFNIPIYQRLYVWGSDQIKVLLDDLVSACNADKDVFYLGSTLVIEQGRTESGHPLLDLIDGQQRFTTLWLLSVVIERLLSSSKNSERNQNPLSCFLYAQLGNSREPRIRFAIRPEVSRFFAALLDGRAASDEQKAAALSYAMQVMEGYFTHRTDDTHRIDLVKLGTFIRDRVQLVLTLVPANTDLNKLFEVINNRGVQLQHHEILKARLLALLPDSAEREAYGQMWDACSFMGAYVEKNLRTVKGIKLIPLYNVEDAKRDREMLSDPLVIRDVLLELGTQQDLRHHSLDDILNDETLLTEPSNNASENNEAYEADDVRSIIGFSMLLQHVLRLFLLHQQRDDISKILDKELLQIFQTHWLAGLAQCEKSEQANQIRRFIELLWRCRYLFDKHIIKWISDDANEESHGIRRLRVNENRNGYQSLIRASRDADSGFAMLQSMLYHSQQLTTHYWLTPLLSYLLNHGGEGAHRYLQYLDNHLLCSGSEQPLIERTRAFVLNPWCDSYPIRDMQAVLRADEGTEFSHYWFYKLEYILWEHYRFQKGSAWQAFRMTARNSVEHVSPQQPEHFDSNRVSSEILDCFGNLGLVSRSINSEYGNKPYVEKRARFIERNQSRVDSLKLALIYENEQWNDVLALAHQQQMLEEYNAYFSEVELGK</sequence>